<sequence>MTDIDTHVTALRCDSLLRDQSFPTPRREGGVRLRQRIRRSATPDVVFALGAAVYLLLCAFAFFVVRPTTLLYFADYWEHRAIVNEIARHGLHPLDPIYGEQASSRQYTPWSSALGYIAQLGQIGSDTALALGAMAVSLVFIGGVHSFGRVFYRNPWAPAVLLATLLCAWGPLPLIWTGFYAFRSQLHGNYYPAELVFALTFVAWASVLRLLRGDGRAVPHLVSLFAIVACSVITHPLNAAFLVAGGLGFVVLEPGVAHSRRFGAAMVIVLAIAATSFWPYFNPLSLASAGLARGQATFNNFRFFYDPMFVIAMAGPTLFVLLGLPGLARNRSVRMPLIALALTFAAYVIGGIADISVSHRLLAYVFLMLHLLLVKAVLEAIAGRPPRGMDLLTPRAWRGAALGAALMILWQTAMALQQLTNPWASTDRYPVHQVEADTSTVVATLPPSARILGWESAALVMPSHGLYVVALPRPMPLSPSDAARQADYRRFFAPGTSTCRRLTIAHRWGATHVAYLTNELNKRTQRELVAFGRATSPIAPWRVIRVPAPRATGC</sequence>
<dbReference type="AlphaFoldDB" id="A0A502G599"/>
<feature type="transmembrane region" description="Helical" evidence="1">
    <location>
        <begin position="335"/>
        <end position="355"/>
    </location>
</feature>
<keyword evidence="3" id="KW-1185">Reference proteome</keyword>
<name>A0A502G599_9SPHN</name>
<feature type="transmembrane region" description="Helical" evidence="1">
    <location>
        <begin position="194"/>
        <end position="211"/>
    </location>
</feature>
<keyword evidence="1" id="KW-0472">Membrane</keyword>
<keyword evidence="1" id="KW-0812">Transmembrane</keyword>
<evidence type="ECO:0000313" key="3">
    <source>
        <dbReference type="Proteomes" id="UP000319931"/>
    </source>
</evidence>
<dbReference type="OrthoDB" id="7533774at2"/>
<feature type="transmembrane region" description="Helical" evidence="1">
    <location>
        <begin position="223"/>
        <end position="250"/>
    </location>
</feature>
<feature type="transmembrane region" description="Helical" evidence="1">
    <location>
        <begin position="308"/>
        <end position="328"/>
    </location>
</feature>
<gene>
    <name evidence="2" type="ORF">EAH76_02120</name>
</gene>
<feature type="transmembrane region" description="Helical" evidence="1">
    <location>
        <begin position="159"/>
        <end position="182"/>
    </location>
</feature>
<feature type="transmembrane region" description="Helical" evidence="1">
    <location>
        <begin position="262"/>
        <end position="281"/>
    </location>
</feature>
<feature type="transmembrane region" description="Helical" evidence="1">
    <location>
        <begin position="361"/>
        <end position="378"/>
    </location>
</feature>
<protein>
    <recommendedName>
        <fullName evidence="4">Glycosyltransferase RgtA/B/C/D-like domain-containing protein</fullName>
    </recommendedName>
</protein>
<dbReference type="EMBL" id="RCZC01000001">
    <property type="protein sequence ID" value="TPG56376.1"/>
    <property type="molecule type" value="Genomic_DNA"/>
</dbReference>
<organism evidence="2 3">
    <name type="scientific">Sphingomonas glacialis</name>
    <dbReference type="NCBI Taxonomy" id="658225"/>
    <lineage>
        <taxon>Bacteria</taxon>
        <taxon>Pseudomonadati</taxon>
        <taxon>Pseudomonadota</taxon>
        <taxon>Alphaproteobacteria</taxon>
        <taxon>Sphingomonadales</taxon>
        <taxon>Sphingomonadaceae</taxon>
        <taxon>Sphingomonas</taxon>
    </lineage>
</organism>
<proteinExistence type="predicted"/>
<evidence type="ECO:0000256" key="1">
    <source>
        <dbReference type="SAM" id="Phobius"/>
    </source>
</evidence>
<reference evidence="2 3" key="1">
    <citation type="journal article" date="2019" name="Environ. Microbiol.">
        <title>Species interactions and distinct microbial communities in high Arctic permafrost affected cryosols are associated with the CH4 and CO2 gas fluxes.</title>
        <authorList>
            <person name="Altshuler I."/>
            <person name="Hamel J."/>
            <person name="Turney S."/>
            <person name="Magnuson E."/>
            <person name="Levesque R."/>
            <person name="Greer C."/>
            <person name="Whyte L.G."/>
        </authorList>
    </citation>
    <scope>NUCLEOTIDE SEQUENCE [LARGE SCALE GENOMIC DNA]</scope>
    <source>
        <strain evidence="2 3">E6.1</strain>
    </source>
</reference>
<feature type="transmembrane region" description="Helical" evidence="1">
    <location>
        <begin position="45"/>
        <end position="65"/>
    </location>
</feature>
<dbReference type="Proteomes" id="UP000319931">
    <property type="component" value="Unassembled WGS sequence"/>
</dbReference>
<evidence type="ECO:0008006" key="4">
    <source>
        <dbReference type="Google" id="ProtNLM"/>
    </source>
</evidence>
<keyword evidence="1" id="KW-1133">Transmembrane helix</keyword>
<accession>A0A502G599</accession>
<evidence type="ECO:0000313" key="2">
    <source>
        <dbReference type="EMBL" id="TPG56376.1"/>
    </source>
</evidence>
<comment type="caution">
    <text evidence="2">The sequence shown here is derived from an EMBL/GenBank/DDBJ whole genome shotgun (WGS) entry which is preliminary data.</text>
</comment>
<feature type="transmembrane region" description="Helical" evidence="1">
    <location>
        <begin position="128"/>
        <end position="147"/>
    </location>
</feature>